<reference evidence="16 17" key="1">
    <citation type="submission" date="2023-08" db="EMBL/GenBank/DDBJ databases">
        <authorList>
            <person name="Joshi A."/>
            <person name="Thite S."/>
        </authorList>
    </citation>
    <scope>NUCLEOTIDE SEQUENCE [LARGE SCALE GENOMIC DNA]</scope>
    <source>
        <strain evidence="16 17">1E1</strain>
    </source>
</reference>
<evidence type="ECO:0000259" key="15">
    <source>
        <dbReference type="Pfam" id="PF07715"/>
    </source>
</evidence>
<feature type="domain" description="TonB-dependent receptor-like beta-barrel" evidence="14">
    <location>
        <begin position="207"/>
        <end position="564"/>
    </location>
</feature>
<evidence type="ECO:0000256" key="11">
    <source>
        <dbReference type="RuleBase" id="RU003357"/>
    </source>
</evidence>
<evidence type="ECO:0000313" key="17">
    <source>
        <dbReference type="Proteomes" id="UP001236258"/>
    </source>
</evidence>
<keyword evidence="7 11" id="KW-0798">TonB box</keyword>
<proteinExistence type="inferred from homology"/>
<evidence type="ECO:0000256" key="5">
    <source>
        <dbReference type="ARBA" id="ARBA00022729"/>
    </source>
</evidence>
<evidence type="ECO:0000256" key="12">
    <source>
        <dbReference type="SAM" id="MobiDB-lite"/>
    </source>
</evidence>
<evidence type="ECO:0000313" key="16">
    <source>
        <dbReference type="EMBL" id="MDP4529662.1"/>
    </source>
</evidence>
<evidence type="ECO:0000256" key="10">
    <source>
        <dbReference type="PROSITE-ProRule" id="PRU01360"/>
    </source>
</evidence>
<name>A0ABT9GRS7_9GAMM</name>
<dbReference type="RefSeq" id="WP_305945725.1">
    <property type="nucleotide sequence ID" value="NZ_JAUZVY010000004.1"/>
</dbReference>
<comment type="subcellular location">
    <subcellularLocation>
        <location evidence="1 10">Cell outer membrane</location>
        <topology evidence="1 10">Multi-pass membrane protein</topology>
    </subcellularLocation>
</comment>
<evidence type="ECO:0000256" key="7">
    <source>
        <dbReference type="ARBA" id="ARBA00023077"/>
    </source>
</evidence>
<keyword evidence="5 13" id="KW-0732">Signal</keyword>
<dbReference type="InterPro" id="IPR039426">
    <property type="entry name" value="TonB-dep_rcpt-like"/>
</dbReference>
<keyword evidence="9 10" id="KW-0998">Cell outer membrane</keyword>
<dbReference type="Gene3D" id="2.170.130.10">
    <property type="entry name" value="TonB-dependent receptor, plug domain"/>
    <property type="match status" value="1"/>
</dbReference>
<feature type="domain" description="TonB-dependent receptor plug" evidence="15">
    <location>
        <begin position="38"/>
        <end position="143"/>
    </location>
</feature>
<dbReference type="EMBL" id="JAUZVY010000004">
    <property type="protein sequence ID" value="MDP4529662.1"/>
    <property type="molecule type" value="Genomic_DNA"/>
</dbReference>
<keyword evidence="2 10" id="KW-0813">Transport</keyword>
<accession>A0ABT9GRS7</accession>
<dbReference type="InterPro" id="IPR037066">
    <property type="entry name" value="Plug_dom_sf"/>
</dbReference>
<sequence>MLKYSLAALAVTSLLPAAFADSIETITIYSSRQPISVEQSLASVTVLERDEILARQAPDLPALLHQLPGVTIARDGGRGQNSGVFIRGGNTGHTLVLVDGVRTGSATLGQTSLSMVPLDLIERIEVIRGPRAAWYGSDALAGVIAITTRRQQQTELNAGVGSYGLLESDLGLQRQLGAWQLQANLGYSRADGFDVRPDLDPDKDGYWQRFARFGTDYQSDMGQFYWHSTINSGRYDFDVAWGSEDRSAVLQRSHVLGWNHQAAATGQQLQLSRNLDSDRTYGPDSSSPFSTSRDEVNYQLTQQLHPSLNVLVGANWYQEEVAKAAPAYDESQRRNRALFTGVNYQPAQWLFEAAARQDRFSQYGKERTWQLAAGYYLTEQWLLRLSRGTAFKTPSFNQLYWPGFGNPELQPESSISDEVALRFSGQAMQSELVLFDREVTNLIQGSEQAENVLLARVRGAEYSAQWQLASWQHQLGYTWLDARDEQNQQPLQRRPKHSLNLRTSWQGEHWQAFATLDYQSSTFQGLDFTTMTNYPDLGGFTLLGLGASYQLTPAWQLRAKLDNLTNKNYQTSIGYDTAGRTLGLRLSYRGF</sequence>
<keyword evidence="8 10" id="KW-0472">Membrane</keyword>
<dbReference type="CDD" id="cd01347">
    <property type="entry name" value="ligand_gated_channel"/>
    <property type="match status" value="1"/>
</dbReference>
<dbReference type="SUPFAM" id="SSF56935">
    <property type="entry name" value="Porins"/>
    <property type="match status" value="1"/>
</dbReference>
<keyword evidence="6" id="KW-0406">Ion transport</keyword>
<feature type="signal peptide" evidence="13">
    <location>
        <begin position="1"/>
        <end position="20"/>
    </location>
</feature>
<dbReference type="PROSITE" id="PS52016">
    <property type="entry name" value="TONB_DEPENDENT_REC_3"/>
    <property type="match status" value="1"/>
</dbReference>
<evidence type="ECO:0000256" key="2">
    <source>
        <dbReference type="ARBA" id="ARBA00022448"/>
    </source>
</evidence>
<feature type="region of interest" description="Disordered" evidence="12">
    <location>
        <begin position="273"/>
        <end position="292"/>
    </location>
</feature>
<dbReference type="PANTHER" id="PTHR30069:SF53">
    <property type="entry name" value="COLICIN I RECEPTOR-RELATED"/>
    <property type="match status" value="1"/>
</dbReference>
<evidence type="ECO:0000259" key="14">
    <source>
        <dbReference type="Pfam" id="PF00593"/>
    </source>
</evidence>
<evidence type="ECO:0000256" key="4">
    <source>
        <dbReference type="ARBA" id="ARBA00022692"/>
    </source>
</evidence>
<keyword evidence="3 10" id="KW-1134">Transmembrane beta strand</keyword>
<dbReference type="Pfam" id="PF00593">
    <property type="entry name" value="TonB_dep_Rec_b-barrel"/>
    <property type="match status" value="1"/>
</dbReference>
<organism evidence="16 17">
    <name type="scientific">Alkalimonas delamerensis</name>
    <dbReference type="NCBI Taxonomy" id="265981"/>
    <lineage>
        <taxon>Bacteria</taxon>
        <taxon>Pseudomonadati</taxon>
        <taxon>Pseudomonadota</taxon>
        <taxon>Gammaproteobacteria</taxon>
        <taxon>Alkalimonas</taxon>
    </lineage>
</organism>
<dbReference type="Pfam" id="PF07715">
    <property type="entry name" value="Plug"/>
    <property type="match status" value="1"/>
</dbReference>
<dbReference type="Gene3D" id="2.40.170.20">
    <property type="entry name" value="TonB-dependent receptor, beta-barrel domain"/>
    <property type="match status" value="1"/>
</dbReference>
<gene>
    <name evidence="16" type="ORF">Q3O59_11580</name>
</gene>
<keyword evidence="17" id="KW-1185">Reference proteome</keyword>
<dbReference type="PANTHER" id="PTHR30069">
    <property type="entry name" value="TONB-DEPENDENT OUTER MEMBRANE RECEPTOR"/>
    <property type="match status" value="1"/>
</dbReference>
<evidence type="ECO:0000256" key="6">
    <source>
        <dbReference type="ARBA" id="ARBA00023065"/>
    </source>
</evidence>
<dbReference type="InterPro" id="IPR000531">
    <property type="entry name" value="Beta-barrel_TonB"/>
</dbReference>
<comment type="caution">
    <text evidence="16">The sequence shown here is derived from an EMBL/GenBank/DDBJ whole genome shotgun (WGS) entry which is preliminary data.</text>
</comment>
<keyword evidence="4 10" id="KW-0812">Transmembrane</keyword>
<evidence type="ECO:0000256" key="9">
    <source>
        <dbReference type="ARBA" id="ARBA00023237"/>
    </source>
</evidence>
<keyword evidence="16" id="KW-0675">Receptor</keyword>
<dbReference type="InterPro" id="IPR036942">
    <property type="entry name" value="Beta-barrel_TonB_sf"/>
</dbReference>
<evidence type="ECO:0000256" key="1">
    <source>
        <dbReference type="ARBA" id="ARBA00004571"/>
    </source>
</evidence>
<comment type="similarity">
    <text evidence="10 11">Belongs to the TonB-dependent receptor family.</text>
</comment>
<evidence type="ECO:0000256" key="3">
    <source>
        <dbReference type="ARBA" id="ARBA00022452"/>
    </source>
</evidence>
<dbReference type="Proteomes" id="UP001236258">
    <property type="component" value="Unassembled WGS sequence"/>
</dbReference>
<evidence type="ECO:0000256" key="13">
    <source>
        <dbReference type="SAM" id="SignalP"/>
    </source>
</evidence>
<dbReference type="InterPro" id="IPR012910">
    <property type="entry name" value="Plug_dom"/>
</dbReference>
<evidence type="ECO:0000256" key="8">
    <source>
        <dbReference type="ARBA" id="ARBA00023136"/>
    </source>
</evidence>
<feature type="chain" id="PRO_5045449159" evidence="13">
    <location>
        <begin position="21"/>
        <end position="591"/>
    </location>
</feature>
<protein>
    <submittedName>
        <fullName evidence="16">TonB-dependent receptor</fullName>
    </submittedName>
</protein>